<feature type="region of interest" description="Disordered" evidence="1">
    <location>
        <begin position="1"/>
        <end position="27"/>
    </location>
</feature>
<gene>
    <name evidence="2" type="ORF">KGB56_07610</name>
</gene>
<dbReference type="Gene3D" id="2.40.10.270">
    <property type="entry name" value="Bacteriophage SPP1 head-tail adaptor protein"/>
    <property type="match status" value="1"/>
</dbReference>
<organism evidence="2 3">
    <name type="scientific">Pseudovibrio brasiliensis</name>
    <dbReference type="NCBI Taxonomy" id="1898042"/>
    <lineage>
        <taxon>Bacteria</taxon>
        <taxon>Pseudomonadati</taxon>
        <taxon>Pseudomonadota</taxon>
        <taxon>Alphaproteobacteria</taxon>
        <taxon>Hyphomicrobiales</taxon>
        <taxon>Stappiaceae</taxon>
        <taxon>Pseudovibrio</taxon>
    </lineage>
</organism>
<dbReference type="EMBL" id="CP074126">
    <property type="protein sequence ID" value="QUS57246.1"/>
    <property type="molecule type" value="Genomic_DNA"/>
</dbReference>
<name>A0ABX8AU66_9HYPH</name>
<accession>A0ABX8AU66</accession>
<dbReference type="InterPro" id="IPR008767">
    <property type="entry name" value="Phage_SPP1_head-tail_adaptor"/>
</dbReference>
<dbReference type="NCBIfam" id="TIGR01563">
    <property type="entry name" value="gp16_SPP1"/>
    <property type="match status" value="1"/>
</dbReference>
<reference evidence="2 3" key="1">
    <citation type="journal article" date="2021" name="Angew. Chem. Int. Ed. Engl.">
        <title>A novel family of nonribosomal peptides modulate collective behavior in Pseudovibrio bacteria isolated from marine sponges.</title>
        <authorList>
            <person name="Ioca L.P."/>
            <person name="Dai Y."/>
            <person name="Kunakom S."/>
            <person name="Diaz-Espinosa J."/>
            <person name="Krunic A."/>
            <person name="Crnkovic C.M."/>
            <person name="Orjala J."/>
            <person name="Sanchez L.M."/>
            <person name="Ferreira A.G."/>
            <person name="Berlinck R.G.S."/>
            <person name="Eustaquio A.S."/>
        </authorList>
    </citation>
    <scope>NUCLEOTIDE SEQUENCE [LARGE SCALE GENOMIC DNA]</scope>
    <source>
        <strain evidence="2 3">Ab134</strain>
    </source>
</reference>
<evidence type="ECO:0000313" key="2">
    <source>
        <dbReference type="EMBL" id="QUS57246.1"/>
    </source>
</evidence>
<dbReference type="Proteomes" id="UP000680706">
    <property type="component" value="Chromosome"/>
</dbReference>
<keyword evidence="3" id="KW-1185">Reference proteome</keyword>
<dbReference type="RefSeq" id="WP_075698180.1">
    <property type="nucleotide sequence ID" value="NZ_CP074126.1"/>
</dbReference>
<evidence type="ECO:0000313" key="3">
    <source>
        <dbReference type="Proteomes" id="UP000680706"/>
    </source>
</evidence>
<evidence type="ECO:0000256" key="1">
    <source>
        <dbReference type="SAM" id="MobiDB-lite"/>
    </source>
</evidence>
<proteinExistence type="predicted"/>
<protein>
    <submittedName>
        <fullName evidence="2">Phage head closure protein</fullName>
    </submittedName>
</protein>
<dbReference type="InterPro" id="IPR038666">
    <property type="entry name" value="SSP1_head-tail_sf"/>
</dbReference>
<dbReference type="Pfam" id="PF05521">
    <property type="entry name" value="Phage_HCP"/>
    <property type="match status" value="1"/>
</dbReference>
<sequence length="112" mass="12226">MRAAGTLNEPLLLLRPETTHGTDGSVTRSYQQTVMVWGQVEGSASSEATTAGRIASSYPLTVTLRRRTDVAEGWRIERDGQSLRVKAILPNSEQDAFMQILCEQEEGDDGGT</sequence>